<dbReference type="EMBL" id="QGTS01000010">
    <property type="protein sequence ID" value="PWW06759.1"/>
    <property type="molecule type" value="Genomic_DNA"/>
</dbReference>
<accession>A0A317PVR0</accession>
<dbReference type="OrthoDB" id="6625477at2"/>
<gene>
    <name evidence="1" type="ORF">DES37_110165</name>
</gene>
<keyword evidence="2" id="KW-1185">Reference proteome</keyword>
<organism evidence="1 2">
    <name type="scientific">Mangrovibacter plantisponsor</name>
    <dbReference type="NCBI Taxonomy" id="451513"/>
    <lineage>
        <taxon>Bacteria</taxon>
        <taxon>Pseudomonadati</taxon>
        <taxon>Pseudomonadota</taxon>
        <taxon>Gammaproteobacteria</taxon>
        <taxon>Enterobacterales</taxon>
        <taxon>Enterobacteriaceae</taxon>
        <taxon>Mangrovibacter</taxon>
    </lineage>
</organism>
<evidence type="ECO:0000313" key="2">
    <source>
        <dbReference type="Proteomes" id="UP000246744"/>
    </source>
</evidence>
<evidence type="ECO:0000313" key="1">
    <source>
        <dbReference type="EMBL" id="PWW06759.1"/>
    </source>
</evidence>
<name>A0A317PVR0_9ENTR</name>
<proteinExistence type="predicted"/>
<dbReference type="AlphaFoldDB" id="A0A317PVR0"/>
<comment type="caution">
    <text evidence="1">The sequence shown here is derived from an EMBL/GenBank/DDBJ whole genome shotgun (WGS) entry which is preliminary data.</text>
</comment>
<reference evidence="1 2" key="1">
    <citation type="submission" date="2018-05" db="EMBL/GenBank/DDBJ databases">
        <title>Genomic Encyclopedia of Type Strains, Phase IV (KMG-IV): sequencing the most valuable type-strain genomes for metagenomic binning, comparative biology and taxonomic classification.</title>
        <authorList>
            <person name="Goeker M."/>
        </authorList>
    </citation>
    <scope>NUCLEOTIDE SEQUENCE [LARGE SCALE GENOMIC DNA]</scope>
    <source>
        <strain evidence="1 2">DSM 19579</strain>
    </source>
</reference>
<dbReference type="Proteomes" id="UP000246744">
    <property type="component" value="Unassembled WGS sequence"/>
</dbReference>
<sequence length="134" mass="14995">MKSDRLSQRSRQGLPAVPVPPVVDAIAARLAWVTRGDEHLVAGLLSQPYLHGQVIQSDHEQLLVQFPFFSAVHTGMSTDDYTLALVNLWLAIEAQYTMGNVLPEDVLNGLKETMTITRQRDCQRKYSDISVSME</sequence>
<protein>
    <submittedName>
        <fullName evidence="1">Uncharacterized protein</fullName>
    </submittedName>
</protein>
<dbReference type="RefSeq" id="WP_146211532.1">
    <property type="nucleotide sequence ID" value="NZ_QGTS01000010.1"/>
</dbReference>